<dbReference type="RefSeq" id="WP_045548947.1">
    <property type="nucleotide sequence ID" value="NZ_JZDQ02000016.1"/>
</dbReference>
<evidence type="ECO:0000256" key="3">
    <source>
        <dbReference type="ARBA" id="ARBA00022630"/>
    </source>
</evidence>
<keyword evidence="4" id="KW-0274">FAD</keyword>
<dbReference type="Proteomes" id="UP000033772">
    <property type="component" value="Unassembled WGS sequence"/>
</dbReference>
<gene>
    <name evidence="6" type="ORF">UG56_012875</name>
</gene>
<feature type="domain" description="FAD-binding" evidence="5">
    <location>
        <begin position="8"/>
        <end position="344"/>
    </location>
</feature>
<dbReference type="SUPFAM" id="SSF51905">
    <property type="entry name" value="FAD/NAD(P)-binding domain"/>
    <property type="match status" value="1"/>
</dbReference>
<comment type="caution">
    <text evidence="6">The sequence shown here is derived from an EMBL/GenBank/DDBJ whole genome shotgun (WGS) entry which is preliminary data.</text>
</comment>
<keyword evidence="6" id="KW-0503">Monooxygenase</keyword>
<dbReference type="InterPro" id="IPR036249">
    <property type="entry name" value="Thioredoxin-like_sf"/>
</dbReference>
<keyword evidence="7" id="KW-1185">Reference proteome</keyword>
<dbReference type="Gene3D" id="3.40.30.120">
    <property type="match status" value="1"/>
</dbReference>
<dbReference type="OrthoDB" id="3316391at2"/>
<evidence type="ECO:0000259" key="5">
    <source>
        <dbReference type="Pfam" id="PF01494"/>
    </source>
</evidence>
<proteinExistence type="inferred from homology"/>
<organism evidence="6 7">
    <name type="scientific">Nocardioides luteus</name>
    <dbReference type="NCBI Taxonomy" id="1844"/>
    <lineage>
        <taxon>Bacteria</taxon>
        <taxon>Bacillati</taxon>
        <taxon>Actinomycetota</taxon>
        <taxon>Actinomycetes</taxon>
        <taxon>Propionibacteriales</taxon>
        <taxon>Nocardioidaceae</taxon>
        <taxon>Nocardioides</taxon>
    </lineage>
</organism>
<dbReference type="PANTHER" id="PTHR43004:SF19">
    <property type="entry name" value="BINDING MONOOXYGENASE, PUTATIVE (JCVI)-RELATED"/>
    <property type="match status" value="1"/>
</dbReference>
<dbReference type="PRINTS" id="PR00420">
    <property type="entry name" value="RNGMNOXGNASE"/>
</dbReference>
<dbReference type="PANTHER" id="PTHR43004">
    <property type="entry name" value="TRK SYSTEM POTASSIUM UPTAKE PROTEIN"/>
    <property type="match status" value="1"/>
</dbReference>
<evidence type="ECO:0000313" key="7">
    <source>
        <dbReference type="Proteomes" id="UP000033772"/>
    </source>
</evidence>
<dbReference type="InterPro" id="IPR036188">
    <property type="entry name" value="FAD/NAD-bd_sf"/>
</dbReference>
<comment type="similarity">
    <text evidence="2">Belongs to the PheA/TfdB FAD monooxygenase family.</text>
</comment>
<reference evidence="6" key="1">
    <citation type="submission" date="2016-10" db="EMBL/GenBank/DDBJ databases">
        <title>Draft Genome Sequence of Nocardioides luteus Strain BAFB, an Alkane-Degrading Bacterium Isolated from JP-7 Polluted Soil.</title>
        <authorList>
            <person name="Brown L."/>
            <person name="Ruiz O.N."/>
            <person name="Gunasekera T."/>
        </authorList>
    </citation>
    <scope>NUCLEOTIDE SEQUENCE [LARGE SCALE GENOMIC DNA]</scope>
    <source>
        <strain evidence="6">BAFB</strain>
    </source>
</reference>
<dbReference type="GO" id="GO:0016709">
    <property type="term" value="F:oxidoreductase activity, acting on paired donors, with incorporation or reduction of molecular oxygen, NAD(P)H as one donor, and incorporation of one atom of oxygen"/>
    <property type="evidence" value="ECO:0007669"/>
    <property type="project" value="UniProtKB-ARBA"/>
</dbReference>
<dbReference type="InterPro" id="IPR002938">
    <property type="entry name" value="FAD-bd"/>
</dbReference>
<sequence length="528" mass="56345">MTGDTVIDVLIAGAGPSGSALAIDLVRRGLDVRIVDKAPHSFEGSRAKGLQPRTLEVLDDLGVLSAVLDHGSLYPKLGLHLGRVVIPWSMMKNRAATADVPYPNTWLIPQFATDAALHARLVELGGKVEYGTAITGFTQDDTAVTATLATGAGMEHVTARYLVGTDGGASTTRSALGIDFIGSTDEQDRILIVDATTTGLSRNRWHMWPRLRGGFVAACPLPDSDLFQWMVRLAPDEDPPTDLDEINARIRAHTHAPGVELHDIRWRSVFRPNIRLASAYRHGRVFIAGDAAHVHTPAGAQGLNTGIQDAYNLGWKLGQVLAGADDALLDSYEAERQPIAAGVLGLSTKKYEAIGKLDPTSIRRGKDEQQLAITYRGGPLAAAGDQTTSRLNAGDRAPDAEMVDAEWKPTTMFDVYRGPHFTAVAYGEGAAHALSEIQWPAAGAALRTVAIDADSSAVDLVLTDANGSFRDSYGIDEDTLLLVRPDGYLASIASGDIVSKTHAAISLLTPLPRGGRTRSEVDPCPDAY</sequence>
<dbReference type="NCBIfam" id="NF004832">
    <property type="entry name" value="PRK06184.1"/>
    <property type="match status" value="1"/>
</dbReference>
<keyword evidence="3" id="KW-0285">Flavoprotein</keyword>
<evidence type="ECO:0000256" key="4">
    <source>
        <dbReference type="ARBA" id="ARBA00022827"/>
    </source>
</evidence>
<evidence type="ECO:0000313" key="6">
    <source>
        <dbReference type="EMBL" id="OIJ26375.1"/>
    </source>
</evidence>
<dbReference type="GO" id="GO:0071949">
    <property type="term" value="F:FAD binding"/>
    <property type="evidence" value="ECO:0007669"/>
    <property type="project" value="InterPro"/>
</dbReference>
<dbReference type="SUPFAM" id="SSF52833">
    <property type="entry name" value="Thioredoxin-like"/>
    <property type="match status" value="1"/>
</dbReference>
<dbReference type="Pfam" id="PF01494">
    <property type="entry name" value="FAD_binding_3"/>
    <property type="match status" value="1"/>
</dbReference>
<dbReference type="STRING" id="1844.UG56_012875"/>
<dbReference type="InterPro" id="IPR050641">
    <property type="entry name" value="RIFMO-like"/>
</dbReference>
<protein>
    <submittedName>
        <fullName evidence="6">FAD-binding monooxygenase</fullName>
    </submittedName>
</protein>
<dbReference type="EMBL" id="JZDQ02000016">
    <property type="protein sequence ID" value="OIJ26375.1"/>
    <property type="molecule type" value="Genomic_DNA"/>
</dbReference>
<dbReference type="AlphaFoldDB" id="A0A1J4N5Z7"/>
<dbReference type="Gene3D" id="3.30.70.2450">
    <property type="match status" value="1"/>
</dbReference>
<dbReference type="Gene3D" id="3.50.50.60">
    <property type="entry name" value="FAD/NAD(P)-binding domain"/>
    <property type="match status" value="1"/>
</dbReference>
<accession>A0A1J4N5Z7</accession>
<name>A0A1J4N5Z7_9ACTN</name>
<keyword evidence="6" id="KW-0560">Oxidoreductase</keyword>
<evidence type="ECO:0000256" key="1">
    <source>
        <dbReference type="ARBA" id="ARBA00001974"/>
    </source>
</evidence>
<evidence type="ECO:0000256" key="2">
    <source>
        <dbReference type="ARBA" id="ARBA00007801"/>
    </source>
</evidence>
<comment type="cofactor">
    <cofactor evidence="1">
        <name>FAD</name>
        <dbReference type="ChEBI" id="CHEBI:57692"/>
    </cofactor>
</comment>